<dbReference type="InterPro" id="IPR052343">
    <property type="entry name" value="Retrotransposon-Effector_Assoc"/>
</dbReference>
<protein>
    <recommendedName>
        <fullName evidence="3">Reverse transcriptase</fullName>
    </recommendedName>
</protein>
<organism evidence="1 2">
    <name type="scientific">Dipteronia dyeriana</name>
    <dbReference type="NCBI Taxonomy" id="168575"/>
    <lineage>
        <taxon>Eukaryota</taxon>
        <taxon>Viridiplantae</taxon>
        <taxon>Streptophyta</taxon>
        <taxon>Embryophyta</taxon>
        <taxon>Tracheophyta</taxon>
        <taxon>Spermatophyta</taxon>
        <taxon>Magnoliopsida</taxon>
        <taxon>eudicotyledons</taxon>
        <taxon>Gunneridae</taxon>
        <taxon>Pentapetalae</taxon>
        <taxon>rosids</taxon>
        <taxon>malvids</taxon>
        <taxon>Sapindales</taxon>
        <taxon>Sapindaceae</taxon>
        <taxon>Hippocastanoideae</taxon>
        <taxon>Acereae</taxon>
        <taxon>Dipteronia</taxon>
    </lineage>
</organism>
<evidence type="ECO:0008006" key="3">
    <source>
        <dbReference type="Google" id="ProtNLM"/>
    </source>
</evidence>
<evidence type="ECO:0000313" key="1">
    <source>
        <dbReference type="EMBL" id="KAK2658103.1"/>
    </source>
</evidence>
<name>A0AAD9XFJ0_9ROSI</name>
<dbReference type="AlphaFoldDB" id="A0AAD9XFJ0"/>
<accession>A0AAD9XFJ0</accession>
<sequence>MKASVKKARHKVRGLMGEDGLLKESKREMEAVIVTYFTQLFSSSEPSQDFLNGVLNGVRPKLSAQTRKSLDAKFTAKEIRHEVFDMGSLKAPGNNELTALFYKNLLGESLERMNGTLVTLTLKIHKVKRITDFGPISLCNMLYKIIAKAITNTFRTAIGEVISESQSAFIPGCISDNIIVGFECMHRLKRKKEKEKNG</sequence>
<dbReference type="Proteomes" id="UP001280121">
    <property type="component" value="Unassembled WGS sequence"/>
</dbReference>
<evidence type="ECO:0000313" key="2">
    <source>
        <dbReference type="Proteomes" id="UP001280121"/>
    </source>
</evidence>
<dbReference type="PANTHER" id="PTHR46890">
    <property type="entry name" value="NON-LTR RETROLELEMENT REVERSE TRANSCRIPTASE-LIKE PROTEIN-RELATED"/>
    <property type="match status" value="1"/>
</dbReference>
<gene>
    <name evidence="1" type="ORF">Ddye_011155</name>
</gene>
<reference evidence="1" key="1">
    <citation type="journal article" date="2023" name="Plant J.">
        <title>Genome sequences and population genomics provide insights into the demographic history, inbreeding, and mutation load of two 'living fossil' tree species of Dipteronia.</title>
        <authorList>
            <person name="Feng Y."/>
            <person name="Comes H.P."/>
            <person name="Chen J."/>
            <person name="Zhu S."/>
            <person name="Lu R."/>
            <person name="Zhang X."/>
            <person name="Li P."/>
            <person name="Qiu J."/>
            <person name="Olsen K.M."/>
            <person name="Qiu Y."/>
        </authorList>
    </citation>
    <scope>NUCLEOTIDE SEQUENCE</scope>
    <source>
        <strain evidence="1">KIB01</strain>
    </source>
</reference>
<proteinExistence type="predicted"/>
<keyword evidence="2" id="KW-1185">Reference proteome</keyword>
<dbReference type="EMBL" id="JANJYI010000003">
    <property type="protein sequence ID" value="KAK2658103.1"/>
    <property type="molecule type" value="Genomic_DNA"/>
</dbReference>
<comment type="caution">
    <text evidence="1">The sequence shown here is derived from an EMBL/GenBank/DDBJ whole genome shotgun (WGS) entry which is preliminary data.</text>
</comment>
<dbReference type="PANTHER" id="PTHR46890:SF48">
    <property type="entry name" value="RNA-DIRECTED DNA POLYMERASE"/>
    <property type="match status" value="1"/>
</dbReference>